<evidence type="ECO:0000313" key="2">
    <source>
        <dbReference type="Proteomes" id="UP000265520"/>
    </source>
</evidence>
<dbReference type="Proteomes" id="UP000265520">
    <property type="component" value="Unassembled WGS sequence"/>
</dbReference>
<evidence type="ECO:0000313" key="1">
    <source>
        <dbReference type="EMBL" id="MCH98160.1"/>
    </source>
</evidence>
<name>A0A392NEB9_9FABA</name>
<dbReference type="EMBL" id="LXQA010036877">
    <property type="protein sequence ID" value="MCH98160.1"/>
    <property type="molecule type" value="Genomic_DNA"/>
</dbReference>
<accession>A0A392NEB9</accession>
<gene>
    <name evidence="1" type="ORF">A2U01_0019159</name>
</gene>
<organism evidence="1 2">
    <name type="scientific">Trifolium medium</name>
    <dbReference type="NCBI Taxonomy" id="97028"/>
    <lineage>
        <taxon>Eukaryota</taxon>
        <taxon>Viridiplantae</taxon>
        <taxon>Streptophyta</taxon>
        <taxon>Embryophyta</taxon>
        <taxon>Tracheophyta</taxon>
        <taxon>Spermatophyta</taxon>
        <taxon>Magnoliopsida</taxon>
        <taxon>eudicotyledons</taxon>
        <taxon>Gunneridae</taxon>
        <taxon>Pentapetalae</taxon>
        <taxon>rosids</taxon>
        <taxon>fabids</taxon>
        <taxon>Fabales</taxon>
        <taxon>Fabaceae</taxon>
        <taxon>Papilionoideae</taxon>
        <taxon>50 kb inversion clade</taxon>
        <taxon>NPAAA clade</taxon>
        <taxon>Hologalegina</taxon>
        <taxon>IRL clade</taxon>
        <taxon>Trifolieae</taxon>
        <taxon>Trifolium</taxon>
    </lineage>
</organism>
<dbReference type="AlphaFoldDB" id="A0A392NEB9"/>
<reference evidence="1 2" key="1">
    <citation type="journal article" date="2018" name="Front. Plant Sci.">
        <title>Red Clover (Trifolium pratense) and Zigzag Clover (T. medium) - A Picture of Genomic Similarities and Differences.</title>
        <authorList>
            <person name="Dluhosova J."/>
            <person name="Istvanek J."/>
            <person name="Nedelnik J."/>
            <person name="Repkova J."/>
        </authorList>
    </citation>
    <scope>NUCLEOTIDE SEQUENCE [LARGE SCALE GENOMIC DNA]</scope>
    <source>
        <strain evidence="2">cv. 10/8</strain>
        <tissue evidence="1">Leaf</tissue>
    </source>
</reference>
<protein>
    <submittedName>
        <fullName evidence="1">Uncharacterized protein</fullName>
    </submittedName>
</protein>
<proteinExistence type="predicted"/>
<keyword evidence="2" id="KW-1185">Reference proteome</keyword>
<comment type="caution">
    <text evidence="1">The sequence shown here is derived from an EMBL/GenBank/DDBJ whole genome shotgun (WGS) entry which is preliminary data.</text>
</comment>
<sequence>MGEQATPPALPVMQEAAANQAAPVPVYPYNEFVGGDSVESI</sequence>